<organism evidence="1 2">
    <name type="scientific">Methanothrix soehngenii (strain ATCC 5969 / DSM 3671 / JCM 10134 / NBRC 103675 / OCM 69 / GP-6)</name>
    <name type="common">Methanosaeta concilii</name>
    <dbReference type="NCBI Taxonomy" id="990316"/>
    <lineage>
        <taxon>Archaea</taxon>
        <taxon>Methanobacteriati</taxon>
        <taxon>Methanobacteriota</taxon>
        <taxon>Stenosarchaea group</taxon>
        <taxon>Methanomicrobia</taxon>
        <taxon>Methanotrichales</taxon>
        <taxon>Methanotrichaceae</taxon>
        <taxon>Methanothrix</taxon>
    </lineage>
</organism>
<gene>
    <name evidence="1" type="ordered locus">MCON_0857</name>
</gene>
<dbReference type="Gene3D" id="3.40.50.2000">
    <property type="entry name" value="Glycogen Phosphorylase B"/>
    <property type="match status" value="1"/>
</dbReference>
<protein>
    <submittedName>
        <fullName evidence="1">Conserved domain protein</fullName>
    </submittedName>
</protein>
<dbReference type="AlphaFoldDB" id="F4BYD3"/>
<dbReference type="STRING" id="990316.MCON_0857"/>
<dbReference type="HOGENOM" id="CLU_2839365_0_0_2"/>
<dbReference type="KEGG" id="mcj:MCON_0857"/>
<dbReference type="Proteomes" id="UP000007807">
    <property type="component" value="Chromosome"/>
</dbReference>
<dbReference type="SUPFAM" id="SSF53756">
    <property type="entry name" value="UDP-Glycosyltransferase/glycogen phosphorylase"/>
    <property type="match status" value="1"/>
</dbReference>
<reference evidence="1 2" key="1">
    <citation type="journal article" date="2011" name="J. Bacteriol.">
        <title>Complete genome sequence of Methanosaeta concilii, a specialist in aceticlastic methanogenesis.</title>
        <authorList>
            <person name="Barber R.D."/>
            <person name="Zhang L."/>
            <person name="Harnack M."/>
            <person name="Olson M.V."/>
            <person name="Kaul R."/>
            <person name="Ingram-Smith C."/>
            <person name="Smith K.S."/>
        </authorList>
    </citation>
    <scope>NUCLEOTIDE SEQUENCE [LARGE SCALE GENOMIC DNA]</scope>
    <source>
        <strain evidence="2">ATCC 5969 / DSM 3671 / JCM 10134 / NBRC 103675 / OCM 69 / GP-6</strain>
    </source>
</reference>
<proteinExistence type="predicted"/>
<name>F4BYD3_METSG</name>
<dbReference type="GeneID" id="10460549"/>
<dbReference type="EMBL" id="CP002565">
    <property type="protein sequence ID" value="AEB67638.1"/>
    <property type="molecule type" value="Genomic_DNA"/>
</dbReference>
<evidence type="ECO:0000313" key="1">
    <source>
        <dbReference type="EMBL" id="AEB67638.1"/>
    </source>
</evidence>
<sequence>MTIAIIHGTRPEIIKMAPVIRECQRRGLDHSVIPTGLLCSRQMDYSEVVCGLRSLSAMVKMAGWL</sequence>
<evidence type="ECO:0000313" key="2">
    <source>
        <dbReference type="Proteomes" id="UP000007807"/>
    </source>
</evidence>
<dbReference type="InParanoid" id="F4BYD3"/>
<accession>F4BYD3</accession>
<keyword evidence="2" id="KW-1185">Reference proteome</keyword>
<dbReference type="RefSeq" id="WP_013718694.1">
    <property type="nucleotide sequence ID" value="NC_015416.1"/>
</dbReference>